<name>A0A061AS17_RHOTO</name>
<sequence length="326" mass="37841">MQHILSEVQQQHLDMFGQPMHKDLEIGGQLVRPDDLLQAVWEKMELPNTAQTLDVLLHAPARGHNADNEIARFKELVRTRMNDYIESFNPSLAPTLRAARGAINGPSDSSLFVPMAMKEDDGSRSWSNRLFCHVLDIQPRTAVSLCLVQTTTVRIPHLGVRHPREDCLYIQLLYPNLGAVLFFEIRKIWINLDPTCPLRPTHRSQSLPVAYASLFNLILLGDLRRHDVDNEMCRVDNFPRIAHDILGNSHDDHGQREFFSEFRDWVRQTFDNPQVRDKVVDDMLRWLHQESPLVATLHVEFYDEKLKPELREMITRQLKHVVELLE</sequence>
<protein>
    <submittedName>
        <fullName evidence="1">RHTO0S05e03532g1_1</fullName>
    </submittedName>
</protein>
<reference evidence="1" key="1">
    <citation type="journal article" date="2014" name="Genome Announc.">
        <title>Draft genome sequence of Rhodosporidium toruloides CECT1137, an oleaginous yeast of biotechnological interest.</title>
        <authorList>
            <person name="Morin N."/>
            <person name="Calcas X."/>
            <person name="Devillers H."/>
            <person name="Durrens P."/>
            <person name="Sherman D.J."/>
            <person name="Nicaud J.-M."/>
            <person name="Neuveglise C."/>
        </authorList>
    </citation>
    <scope>NUCLEOTIDE SEQUENCE</scope>
    <source>
        <strain evidence="1">CECT1137</strain>
    </source>
</reference>
<evidence type="ECO:0000313" key="1">
    <source>
        <dbReference type="EMBL" id="CDR40438.1"/>
    </source>
</evidence>
<gene>
    <name evidence="1" type="ORF">RHTO0S_05e03532g</name>
</gene>
<organism evidence="1">
    <name type="scientific">Rhodotorula toruloides</name>
    <name type="common">Yeast</name>
    <name type="synonym">Rhodosporidium toruloides</name>
    <dbReference type="NCBI Taxonomy" id="5286"/>
    <lineage>
        <taxon>Eukaryota</taxon>
        <taxon>Fungi</taxon>
        <taxon>Dikarya</taxon>
        <taxon>Basidiomycota</taxon>
        <taxon>Pucciniomycotina</taxon>
        <taxon>Microbotryomycetes</taxon>
        <taxon>Sporidiobolales</taxon>
        <taxon>Sporidiobolaceae</taxon>
        <taxon>Rhodotorula</taxon>
    </lineage>
</organism>
<dbReference type="AlphaFoldDB" id="A0A061AS17"/>
<accession>A0A061AS17</accession>
<dbReference type="OrthoDB" id="10418035at2759"/>
<proteinExistence type="predicted"/>
<dbReference type="EMBL" id="LK052940">
    <property type="protein sequence ID" value="CDR40438.1"/>
    <property type="molecule type" value="Genomic_DNA"/>
</dbReference>